<dbReference type="EMBL" id="JBHUEQ010000015">
    <property type="protein sequence ID" value="MFD1745551.1"/>
    <property type="molecule type" value="Genomic_DNA"/>
</dbReference>
<dbReference type="Proteomes" id="UP001597322">
    <property type="component" value="Unassembled WGS sequence"/>
</dbReference>
<evidence type="ECO:0000313" key="2">
    <source>
        <dbReference type="Proteomes" id="UP001597322"/>
    </source>
</evidence>
<reference evidence="2" key="1">
    <citation type="journal article" date="2019" name="Int. J. Syst. Evol. Microbiol.">
        <title>The Global Catalogue of Microorganisms (GCM) 10K type strain sequencing project: providing services to taxonomists for standard genome sequencing and annotation.</title>
        <authorList>
            <consortium name="The Broad Institute Genomics Platform"/>
            <consortium name="The Broad Institute Genome Sequencing Center for Infectious Disease"/>
            <person name="Wu L."/>
            <person name="Ma J."/>
        </authorList>
    </citation>
    <scope>NUCLEOTIDE SEQUENCE [LARGE SCALE GENOMIC DNA]</scope>
    <source>
        <strain evidence="2">CG52</strain>
    </source>
</reference>
<organism evidence="1 2">
    <name type="scientific">Rhizobium helianthi</name>
    <dbReference type="NCBI Taxonomy" id="1132695"/>
    <lineage>
        <taxon>Bacteria</taxon>
        <taxon>Pseudomonadati</taxon>
        <taxon>Pseudomonadota</taxon>
        <taxon>Alphaproteobacteria</taxon>
        <taxon>Hyphomicrobiales</taxon>
        <taxon>Rhizobiaceae</taxon>
        <taxon>Rhizobium/Agrobacterium group</taxon>
        <taxon>Rhizobium</taxon>
    </lineage>
</organism>
<evidence type="ECO:0000313" key="1">
    <source>
        <dbReference type="EMBL" id="MFD1745551.1"/>
    </source>
</evidence>
<keyword evidence="2" id="KW-1185">Reference proteome</keyword>
<accession>A0ABW4M2E3</accession>
<gene>
    <name evidence="1" type="ORF">ACFSE1_08780</name>
</gene>
<dbReference type="RefSeq" id="WP_377399427.1">
    <property type="nucleotide sequence ID" value="NZ_JBHUEQ010000015.1"/>
</dbReference>
<comment type="caution">
    <text evidence="1">The sequence shown here is derived from an EMBL/GenBank/DDBJ whole genome shotgun (WGS) entry which is preliminary data.</text>
</comment>
<proteinExistence type="predicted"/>
<sequence>MSEHLHEASSNGQLDVGGQQSAVGYKMVAKQQEDGSVRIAISVMAPRDWLLKQGFKRDAVLVRKDGDRLPVSFDGELDVTDSISVSLRAPDQSFPDLNAAQAQFPELSEAAH</sequence>
<protein>
    <submittedName>
        <fullName evidence="1">Uncharacterized protein</fullName>
    </submittedName>
</protein>
<name>A0ABW4M2E3_9HYPH</name>